<dbReference type="Pfam" id="PF00069">
    <property type="entry name" value="Pkinase"/>
    <property type="match status" value="1"/>
</dbReference>
<evidence type="ECO:0000259" key="15">
    <source>
        <dbReference type="PROSITE" id="PS50011"/>
    </source>
</evidence>
<keyword evidence="17" id="KW-1185">Reference proteome</keyword>
<dbReference type="Gene3D" id="1.10.510.10">
    <property type="entry name" value="Transferase(Phosphotransferase) domain 1"/>
    <property type="match status" value="1"/>
</dbReference>
<keyword evidence="2 13" id="KW-0723">Serine/threonine-protein kinase</keyword>
<comment type="catalytic activity">
    <reaction evidence="8">
        <text>L-seryl-[protein] + ATP = O-phospho-L-seryl-[protein] + ADP + H(+)</text>
        <dbReference type="Rhea" id="RHEA:17989"/>
        <dbReference type="Rhea" id="RHEA-COMP:9863"/>
        <dbReference type="Rhea" id="RHEA-COMP:11604"/>
        <dbReference type="ChEBI" id="CHEBI:15378"/>
        <dbReference type="ChEBI" id="CHEBI:29999"/>
        <dbReference type="ChEBI" id="CHEBI:30616"/>
        <dbReference type="ChEBI" id="CHEBI:83421"/>
        <dbReference type="ChEBI" id="CHEBI:456216"/>
        <dbReference type="EC" id="2.7.11.1"/>
    </reaction>
</comment>
<dbReference type="GO" id="GO:0004674">
    <property type="term" value="F:protein serine/threonine kinase activity"/>
    <property type="evidence" value="ECO:0007669"/>
    <property type="project" value="UniProtKB-KW"/>
</dbReference>
<dbReference type="Proteomes" id="UP001152622">
    <property type="component" value="Chromosome 11"/>
</dbReference>
<gene>
    <name evidence="16" type="ORF">SKAU_G00286590</name>
</gene>
<feature type="binding site" evidence="10">
    <location>
        <begin position="190"/>
        <end position="191"/>
    </location>
    <ligand>
        <name>ATP</name>
        <dbReference type="ChEBI" id="CHEBI:30616"/>
    </ligand>
</feature>
<keyword evidence="6 10" id="KW-0067">ATP-binding</keyword>
<dbReference type="PANTHER" id="PTHR24350">
    <property type="entry name" value="SERINE/THREONINE-PROTEIN KINASE IAL-RELATED"/>
    <property type="match status" value="1"/>
</dbReference>
<dbReference type="PROSITE" id="PS50011">
    <property type="entry name" value="PROTEIN_KINASE_DOM"/>
    <property type="match status" value="1"/>
</dbReference>
<dbReference type="InterPro" id="IPR008271">
    <property type="entry name" value="Ser/Thr_kinase_AS"/>
</dbReference>
<feature type="region of interest" description="Disordered" evidence="14">
    <location>
        <begin position="270"/>
        <end position="317"/>
    </location>
</feature>
<evidence type="ECO:0000256" key="9">
    <source>
        <dbReference type="PIRSR" id="PIRSR630616-1"/>
    </source>
</evidence>
<feature type="compositionally biased region" description="Basic residues" evidence="14">
    <location>
        <begin position="1"/>
        <end position="10"/>
    </location>
</feature>
<evidence type="ECO:0000256" key="2">
    <source>
        <dbReference type="ARBA" id="ARBA00022527"/>
    </source>
</evidence>
<feature type="binding site" evidence="10">
    <location>
        <begin position="141"/>
        <end position="143"/>
    </location>
    <ligand>
        <name>ATP</name>
        <dbReference type="ChEBI" id="CHEBI:30616"/>
    </ligand>
</feature>
<dbReference type="AlphaFoldDB" id="A0A9Q1IPI9"/>
<dbReference type="SMART" id="SM00220">
    <property type="entry name" value="S_TKc"/>
    <property type="match status" value="1"/>
</dbReference>
<dbReference type="InterPro" id="IPR000719">
    <property type="entry name" value="Prot_kinase_dom"/>
</dbReference>
<evidence type="ECO:0000256" key="11">
    <source>
        <dbReference type="PIRSR" id="PIRSR630616-3"/>
    </source>
</evidence>
<evidence type="ECO:0000256" key="5">
    <source>
        <dbReference type="ARBA" id="ARBA00022777"/>
    </source>
</evidence>
<feature type="active site" description="Proton acceptor" evidence="9">
    <location>
        <position position="186"/>
    </location>
</feature>
<sequence length="317" mass="35725">MTAVYVKKRSAPGGNAHGRKKCQGSTGEGAQPRPLTPLQKINLAMSQDERTIRELAVGRRLGLYKVRGEIGSGSFSSVRLGIHALTTDKVAIKVLDKSLLDQETQRLLSQEIESMERLHHPNVIRLYEVVETPSRLHLVMEYAEGGELYTKISTVGKLPDTDSKIVFSQILAAVKHMHENNIIHRDLKAENVFYTCSGCVKRLIRGILQPQPTHRYTAEQMTGCEWLLPVRFPQPVKPFRLDPLRLVEAEPGELDEEEEEVRGALEALGITAEHMRNNRNKNPAQQRHRSLPDPAAPRPQAQRGPAHYHAPHRRPQK</sequence>
<evidence type="ECO:0000256" key="1">
    <source>
        <dbReference type="ARBA" id="ARBA00012513"/>
    </source>
</evidence>
<dbReference type="PROSITE" id="PS00107">
    <property type="entry name" value="PROTEIN_KINASE_ATP"/>
    <property type="match status" value="1"/>
</dbReference>
<dbReference type="EC" id="2.7.11.1" evidence="1"/>
<dbReference type="InterPro" id="IPR011009">
    <property type="entry name" value="Kinase-like_dom_sf"/>
</dbReference>
<feature type="region of interest" description="Disordered" evidence="14">
    <location>
        <begin position="1"/>
        <end position="35"/>
    </location>
</feature>
<feature type="domain" description="Protein kinase" evidence="15">
    <location>
        <begin position="64"/>
        <end position="317"/>
    </location>
</feature>
<evidence type="ECO:0000313" key="16">
    <source>
        <dbReference type="EMBL" id="KAJ8347258.1"/>
    </source>
</evidence>
<keyword evidence="3" id="KW-0808">Transferase</keyword>
<proteinExistence type="inferred from homology"/>
<evidence type="ECO:0000256" key="3">
    <source>
        <dbReference type="ARBA" id="ARBA00022679"/>
    </source>
</evidence>
<evidence type="ECO:0000313" key="17">
    <source>
        <dbReference type="Proteomes" id="UP001152622"/>
    </source>
</evidence>
<evidence type="ECO:0000256" key="13">
    <source>
        <dbReference type="RuleBase" id="RU000304"/>
    </source>
</evidence>
<evidence type="ECO:0000256" key="14">
    <source>
        <dbReference type="SAM" id="MobiDB-lite"/>
    </source>
</evidence>
<dbReference type="FunFam" id="1.10.510.10:FF:000571">
    <property type="entry name" value="Maternal embryonic leucine zipper kinase"/>
    <property type="match status" value="1"/>
</dbReference>
<evidence type="ECO:0000256" key="6">
    <source>
        <dbReference type="ARBA" id="ARBA00022840"/>
    </source>
</evidence>
<dbReference type="InterPro" id="IPR030616">
    <property type="entry name" value="Aur-like"/>
</dbReference>
<dbReference type="FunFam" id="3.30.200.20:FF:000003">
    <property type="entry name" value="Non-specific serine/threonine protein kinase"/>
    <property type="match status" value="1"/>
</dbReference>
<reference evidence="16" key="1">
    <citation type="journal article" date="2023" name="Science">
        <title>Genome structures resolve the early diversification of teleost fishes.</title>
        <authorList>
            <person name="Parey E."/>
            <person name="Louis A."/>
            <person name="Montfort J."/>
            <person name="Bouchez O."/>
            <person name="Roques C."/>
            <person name="Iampietro C."/>
            <person name="Lluch J."/>
            <person name="Castinel A."/>
            <person name="Donnadieu C."/>
            <person name="Desvignes T."/>
            <person name="Floi Bucao C."/>
            <person name="Jouanno E."/>
            <person name="Wen M."/>
            <person name="Mejri S."/>
            <person name="Dirks R."/>
            <person name="Jansen H."/>
            <person name="Henkel C."/>
            <person name="Chen W.J."/>
            <person name="Zahm M."/>
            <person name="Cabau C."/>
            <person name="Klopp C."/>
            <person name="Thompson A.W."/>
            <person name="Robinson-Rechavi M."/>
            <person name="Braasch I."/>
            <person name="Lecointre G."/>
            <person name="Bobe J."/>
            <person name="Postlethwait J.H."/>
            <person name="Berthelot C."/>
            <person name="Roest Crollius H."/>
            <person name="Guiguen Y."/>
        </authorList>
    </citation>
    <scope>NUCLEOTIDE SEQUENCE</scope>
    <source>
        <strain evidence="16">WJC10195</strain>
    </source>
</reference>
<dbReference type="PROSITE" id="PS00108">
    <property type="entry name" value="PROTEIN_KINASE_ST"/>
    <property type="match status" value="1"/>
</dbReference>
<keyword evidence="5" id="KW-0418">Kinase</keyword>
<dbReference type="OrthoDB" id="193931at2759"/>
<protein>
    <recommendedName>
        <fullName evidence="1">non-specific serine/threonine protein kinase</fullName>
        <ecNumber evidence="1">2.7.11.1</ecNumber>
    </recommendedName>
</protein>
<comment type="caution">
    <text evidence="16">The sequence shown here is derived from an EMBL/GenBank/DDBJ whole genome shotgun (WGS) entry which is preliminary data.</text>
</comment>
<comment type="catalytic activity">
    <reaction evidence="7">
        <text>L-threonyl-[protein] + ATP = O-phospho-L-threonyl-[protein] + ADP + H(+)</text>
        <dbReference type="Rhea" id="RHEA:46608"/>
        <dbReference type="Rhea" id="RHEA-COMP:11060"/>
        <dbReference type="Rhea" id="RHEA-COMP:11605"/>
        <dbReference type="ChEBI" id="CHEBI:15378"/>
        <dbReference type="ChEBI" id="CHEBI:30013"/>
        <dbReference type="ChEBI" id="CHEBI:30616"/>
        <dbReference type="ChEBI" id="CHEBI:61977"/>
        <dbReference type="ChEBI" id="CHEBI:456216"/>
        <dbReference type="EC" id="2.7.11.1"/>
    </reaction>
</comment>
<evidence type="ECO:0000256" key="10">
    <source>
        <dbReference type="PIRSR" id="PIRSR630616-2"/>
    </source>
</evidence>
<dbReference type="SUPFAM" id="SSF56112">
    <property type="entry name" value="Protein kinase-like (PK-like)"/>
    <property type="match status" value="1"/>
</dbReference>
<keyword evidence="4 10" id="KW-0547">Nucleotide-binding</keyword>
<dbReference type="InterPro" id="IPR017441">
    <property type="entry name" value="Protein_kinase_ATP_BS"/>
</dbReference>
<dbReference type="GO" id="GO:0005524">
    <property type="term" value="F:ATP binding"/>
    <property type="evidence" value="ECO:0007669"/>
    <property type="project" value="UniProtKB-UniRule"/>
</dbReference>
<feature type="binding site" evidence="10 12">
    <location>
        <position position="93"/>
    </location>
    <ligand>
        <name>ATP</name>
        <dbReference type="ChEBI" id="CHEBI:30616"/>
    </ligand>
</feature>
<evidence type="ECO:0000256" key="7">
    <source>
        <dbReference type="ARBA" id="ARBA00047899"/>
    </source>
</evidence>
<feature type="cross-link" description="Glycyl lysine isopeptide (Lys-Gly) (interchain with G-Cter in SUMO2)" evidence="11">
    <location>
        <position position="188"/>
    </location>
</feature>
<organism evidence="16 17">
    <name type="scientific">Synaphobranchus kaupii</name>
    <name type="common">Kaup's arrowtooth eel</name>
    <dbReference type="NCBI Taxonomy" id="118154"/>
    <lineage>
        <taxon>Eukaryota</taxon>
        <taxon>Metazoa</taxon>
        <taxon>Chordata</taxon>
        <taxon>Craniata</taxon>
        <taxon>Vertebrata</taxon>
        <taxon>Euteleostomi</taxon>
        <taxon>Actinopterygii</taxon>
        <taxon>Neopterygii</taxon>
        <taxon>Teleostei</taxon>
        <taxon>Anguilliformes</taxon>
        <taxon>Synaphobranchidae</taxon>
        <taxon>Synaphobranchus</taxon>
    </lineage>
</organism>
<evidence type="ECO:0000256" key="12">
    <source>
        <dbReference type="PROSITE-ProRule" id="PRU10141"/>
    </source>
</evidence>
<evidence type="ECO:0000256" key="4">
    <source>
        <dbReference type="ARBA" id="ARBA00022741"/>
    </source>
</evidence>
<evidence type="ECO:0000256" key="8">
    <source>
        <dbReference type="ARBA" id="ARBA00048679"/>
    </source>
</evidence>
<comment type="similarity">
    <text evidence="13">Belongs to the protein kinase superfamily.</text>
</comment>
<accession>A0A9Q1IPI9</accession>
<dbReference type="EMBL" id="JAINUF010000011">
    <property type="protein sequence ID" value="KAJ8347258.1"/>
    <property type="molecule type" value="Genomic_DNA"/>
</dbReference>
<name>A0A9Q1IPI9_SYNKA</name>